<keyword evidence="3" id="KW-1185">Reference proteome</keyword>
<name>A0ABV7IHP4_9RHOB</name>
<dbReference type="EMBL" id="JBHRTE010000052">
    <property type="protein sequence ID" value="MFC3169043.1"/>
    <property type="molecule type" value="Genomic_DNA"/>
</dbReference>
<organism evidence="2 3">
    <name type="scientific">Paracoccus fontiphilus</name>
    <dbReference type="NCBI Taxonomy" id="1815556"/>
    <lineage>
        <taxon>Bacteria</taxon>
        <taxon>Pseudomonadati</taxon>
        <taxon>Pseudomonadota</taxon>
        <taxon>Alphaproteobacteria</taxon>
        <taxon>Rhodobacterales</taxon>
        <taxon>Paracoccaceae</taxon>
        <taxon>Paracoccus</taxon>
    </lineage>
</organism>
<evidence type="ECO:0000256" key="1">
    <source>
        <dbReference type="SAM" id="SignalP"/>
    </source>
</evidence>
<sequence>MPGRLVILAALAVSVAHADLPACRALPDDGARLACYDALPLPAATAFSGNGSGMAGPFTITAPRMLGFASDDAILVAYLLDDATGAVVQNLHHGGAGAGRFLIEAPGTYRVQVNASGGWRIELYLP</sequence>
<accession>A0ABV7IHP4</accession>
<dbReference type="RefSeq" id="WP_207466227.1">
    <property type="nucleotide sequence ID" value="NZ_JAFNAW010000007.1"/>
</dbReference>
<protein>
    <submittedName>
        <fullName evidence="2">Uncharacterized protein</fullName>
    </submittedName>
</protein>
<feature type="chain" id="PRO_5045926754" evidence="1">
    <location>
        <begin position="19"/>
        <end position="126"/>
    </location>
</feature>
<comment type="caution">
    <text evidence="2">The sequence shown here is derived from an EMBL/GenBank/DDBJ whole genome shotgun (WGS) entry which is preliminary data.</text>
</comment>
<proteinExistence type="predicted"/>
<reference evidence="3" key="1">
    <citation type="journal article" date="2019" name="Int. J. Syst. Evol. Microbiol.">
        <title>The Global Catalogue of Microorganisms (GCM) 10K type strain sequencing project: providing services to taxonomists for standard genome sequencing and annotation.</title>
        <authorList>
            <consortium name="The Broad Institute Genomics Platform"/>
            <consortium name="The Broad Institute Genome Sequencing Center for Infectious Disease"/>
            <person name="Wu L."/>
            <person name="Ma J."/>
        </authorList>
    </citation>
    <scope>NUCLEOTIDE SEQUENCE [LARGE SCALE GENOMIC DNA]</scope>
    <source>
        <strain evidence="3">KCTC 52239</strain>
    </source>
</reference>
<gene>
    <name evidence="2" type="ORF">ACFOD7_13405</name>
</gene>
<evidence type="ECO:0000313" key="3">
    <source>
        <dbReference type="Proteomes" id="UP001595557"/>
    </source>
</evidence>
<feature type="signal peptide" evidence="1">
    <location>
        <begin position="1"/>
        <end position="18"/>
    </location>
</feature>
<evidence type="ECO:0000313" key="2">
    <source>
        <dbReference type="EMBL" id="MFC3169043.1"/>
    </source>
</evidence>
<keyword evidence="1" id="KW-0732">Signal</keyword>
<dbReference type="Proteomes" id="UP001595557">
    <property type="component" value="Unassembled WGS sequence"/>
</dbReference>